<organism evidence="1 2">
    <name type="scientific">Microbaculum marinum</name>
    <dbReference type="NCBI Taxonomy" id="1764581"/>
    <lineage>
        <taxon>Bacteria</taxon>
        <taxon>Pseudomonadati</taxon>
        <taxon>Pseudomonadota</taxon>
        <taxon>Alphaproteobacteria</taxon>
        <taxon>Hyphomicrobiales</taxon>
        <taxon>Tepidamorphaceae</taxon>
        <taxon>Microbaculum</taxon>
    </lineage>
</organism>
<sequence>MRSAASIFADPIMFDADHERTIEAIELAAEVARADKGMLGVRRSDAVWYALREAMETLRRLPDREAGWLYCQRSLWPEFAHDHEDKVEAYATMLERVKIGELPVEALAPRRPPVSPKAVSRMELVFGWNAYVVSKYRRRDWRILCMSANGTPAGSVARISHCSKRTVYDRRELQTAAIARGLLGRYPDVFPNDLIA</sequence>
<dbReference type="AlphaFoldDB" id="A0AAW9RCD2"/>
<evidence type="ECO:0000313" key="2">
    <source>
        <dbReference type="Proteomes" id="UP001378188"/>
    </source>
</evidence>
<keyword evidence="2" id="KW-1185">Reference proteome</keyword>
<evidence type="ECO:0000313" key="1">
    <source>
        <dbReference type="EMBL" id="MEJ8571259.1"/>
    </source>
</evidence>
<gene>
    <name evidence="1" type="ORF">V3328_07230</name>
</gene>
<accession>A0AAW9RCD2</accession>
<proteinExistence type="predicted"/>
<dbReference type="RefSeq" id="WP_340328962.1">
    <property type="nucleotide sequence ID" value="NZ_JAZHOF010000003.1"/>
</dbReference>
<name>A0AAW9RCD2_9HYPH</name>
<comment type="caution">
    <text evidence="1">The sequence shown here is derived from an EMBL/GenBank/DDBJ whole genome shotgun (WGS) entry which is preliminary data.</text>
</comment>
<protein>
    <submittedName>
        <fullName evidence="1">Uncharacterized protein</fullName>
    </submittedName>
</protein>
<dbReference type="EMBL" id="JAZHOF010000003">
    <property type="protein sequence ID" value="MEJ8571259.1"/>
    <property type="molecule type" value="Genomic_DNA"/>
</dbReference>
<dbReference type="Proteomes" id="UP001378188">
    <property type="component" value="Unassembled WGS sequence"/>
</dbReference>
<reference evidence="1 2" key="1">
    <citation type="submission" date="2024-02" db="EMBL/GenBank/DDBJ databases">
        <title>Genome analysis and characterization of Microbaculum marinisediminis sp. nov., isolated from marine sediment.</title>
        <authorList>
            <person name="Du Z.-J."/>
            <person name="Ye Y.-Q."/>
            <person name="Zhang Z.-R."/>
            <person name="Yuan S.-M."/>
            <person name="Zhang X.-Y."/>
        </authorList>
    </citation>
    <scope>NUCLEOTIDE SEQUENCE [LARGE SCALE GENOMIC DNA]</scope>
    <source>
        <strain evidence="1 2">SDUM1044001</strain>
    </source>
</reference>